<dbReference type="Gene3D" id="3.40.190.10">
    <property type="entry name" value="Periplasmic binding protein-like II"/>
    <property type="match status" value="2"/>
</dbReference>
<dbReference type="InterPro" id="IPR036388">
    <property type="entry name" value="WH-like_DNA-bd_sf"/>
</dbReference>
<gene>
    <name evidence="6" type="primary">hdfR_15</name>
    <name evidence="6" type="ORF">LMG26841_04814</name>
</gene>
<keyword evidence="3" id="KW-0238">DNA-binding</keyword>
<dbReference type="RefSeq" id="WP_175168082.1">
    <property type="nucleotide sequence ID" value="NZ_CADIKW010000013.1"/>
</dbReference>
<dbReference type="GO" id="GO:0003700">
    <property type="term" value="F:DNA-binding transcription factor activity"/>
    <property type="evidence" value="ECO:0007669"/>
    <property type="project" value="InterPro"/>
</dbReference>
<accession>A0A6S7EEX0</accession>
<keyword evidence="2" id="KW-0805">Transcription regulation</keyword>
<dbReference type="SUPFAM" id="SSF46785">
    <property type="entry name" value="Winged helix' DNA-binding domain"/>
    <property type="match status" value="1"/>
</dbReference>
<sequence>MGHIPSAIPDLRVLRQFLAVSECGSLRKAAEALRMSQPPLSVAMRQLEQAVGTSLFVRSAVGVQLTAAGVVLKGEAEKLIAHGVRAFDMARAVGRGELGEVRVGFITSAMVDLLPAVLARFSSSHPAVRLRLVEGVSIEIASMVDEGKIDLGVLTPPVPYPAGSLHFPVSRDRLVALLPRGHPFASRKAIRLAELSDERFVSFSASRVPAFHQRISAACLEAGFQPQIVQEAAHIHTIIALVAGKLGVALVPSTAARSARKDVVAVALRDPSKLLDTSLEVVYLEDTLTVASRAFLAHLKGYASDPPPGL</sequence>
<comment type="similarity">
    <text evidence="1">Belongs to the LysR transcriptional regulatory family.</text>
</comment>
<dbReference type="GO" id="GO:0032993">
    <property type="term" value="C:protein-DNA complex"/>
    <property type="evidence" value="ECO:0007669"/>
    <property type="project" value="TreeGrafter"/>
</dbReference>
<dbReference type="Pfam" id="PF00126">
    <property type="entry name" value="HTH_1"/>
    <property type="match status" value="1"/>
</dbReference>
<evidence type="ECO:0000256" key="2">
    <source>
        <dbReference type="ARBA" id="ARBA00023015"/>
    </source>
</evidence>
<dbReference type="SUPFAM" id="SSF53850">
    <property type="entry name" value="Periplasmic binding protein-like II"/>
    <property type="match status" value="1"/>
</dbReference>
<dbReference type="EMBL" id="CADIKW010000013">
    <property type="protein sequence ID" value="CAB3907727.1"/>
    <property type="molecule type" value="Genomic_DNA"/>
</dbReference>
<protein>
    <submittedName>
        <fullName evidence="6">HTH-type transcriptional regulator HdfR</fullName>
    </submittedName>
</protein>
<evidence type="ECO:0000259" key="5">
    <source>
        <dbReference type="PROSITE" id="PS50931"/>
    </source>
</evidence>
<dbReference type="PROSITE" id="PS50931">
    <property type="entry name" value="HTH_LYSR"/>
    <property type="match status" value="1"/>
</dbReference>
<dbReference type="Proteomes" id="UP000494272">
    <property type="component" value="Unassembled WGS sequence"/>
</dbReference>
<evidence type="ECO:0000256" key="1">
    <source>
        <dbReference type="ARBA" id="ARBA00009437"/>
    </source>
</evidence>
<proteinExistence type="inferred from homology"/>
<dbReference type="GeneID" id="94358353"/>
<dbReference type="InterPro" id="IPR036390">
    <property type="entry name" value="WH_DNA-bd_sf"/>
</dbReference>
<evidence type="ECO:0000313" key="7">
    <source>
        <dbReference type="Proteomes" id="UP000494272"/>
    </source>
</evidence>
<dbReference type="Gene3D" id="1.10.10.10">
    <property type="entry name" value="Winged helix-like DNA-binding domain superfamily/Winged helix DNA-binding domain"/>
    <property type="match status" value="1"/>
</dbReference>
<dbReference type="PRINTS" id="PR00039">
    <property type="entry name" value="HTHLYSR"/>
</dbReference>
<dbReference type="PANTHER" id="PTHR30346">
    <property type="entry name" value="TRANSCRIPTIONAL DUAL REGULATOR HCAR-RELATED"/>
    <property type="match status" value="1"/>
</dbReference>
<dbReference type="PANTHER" id="PTHR30346:SF28">
    <property type="entry name" value="HTH-TYPE TRANSCRIPTIONAL REGULATOR CYNR"/>
    <property type="match status" value="1"/>
</dbReference>
<organism evidence="6 7">
    <name type="scientific">Achromobacter dolens</name>
    <dbReference type="NCBI Taxonomy" id="1287738"/>
    <lineage>
        <taxon>Bacteria</taxon>
        <taxon>Pseudomonadati</taxon>
        <taxon>Pseudomonadota</taxon>
        <taxon>Betaproteobacteria</taxon>
        <taxon>Burkholderiales</taxon>
        <taxon>Alcaligenaceae</taxon>
        <taxon>Achromobacter</taxon>
    </lineage>
</organism>
<dbReference type="CDD" id="cd08414">
    <property type="entry name" value="PBP2_LTTR_aromatics_like"/>
    <property type="match status" value="1"/>
</dbReference>
<evidence type="ECO:0000256" key="4">
    <source>
        <dbReference type="ARBA" id="ARBA00023163"/>
    </source>
</evidence>
<dbReference type="InterPro" id="IPR000847">
    <property type="entry name" value="LysR_HTH_N"/>
</dbReference>
<dbReference type="Pfam" id="PF03466">
    <property type="entry name" value="LysR_substrate"/>
    <property type="match status" value="1"/>
</dbReference>
<feature type="domain" description="HTH lysR-type" evidence="5">
    <location>
        <begin position="9"/>
        <end position="66"/>
    </location>
</feature>
<keyword evidence="7" id="KW-1185">Reference proteome</keyword>
<dbReference type="AlphaFoldDB" id="A0A6S7EEX0"/>
<evidence type="ECO:0000256" key="3">
    <source>
        <dbReference type="ARBA" id="ARBA00023125"/>
    </source>
</evidence>
<dbReference type="GO" id="GO:0003677">
    <property type="term" value="F:DNA binding"/>
    <property type="evidence" value="ECO:0007669"/>
    <property type="project" value="UniProtKB-KW"/>
</dbReference>
<keyword evidence="4" id="KW-0804">Transcription</keyword>
<name>A0A6S7EEX0_9BURK</name>
<evidence type="ECO:0000313" key="6">
    <source>
        <dbReference type="EMBL" id="CAB3907727.1"/>
    </source>
</evidence>
<reference evidence="6 7" key="1">
    <citation type="submission" date="2020-04" db="EMBL/GenBank/DDBJ databases">
        <authorList>
            <person name="De Canck E."/>
        </authorList>
    </citation>
    <scope>NUCLEOTIDE SEQUENCE [LARGE SCALE GENOMIC DNA]</scope>
    <source>
        <strain evidence="6 7">LMG 26841</strain>
    </source>
</reference>
<dbReference type="InterPro" id="IPR005119">
    <property type="entry name" value="LysR_subst-bd"/>
</dbReference>